<dbReference type="InterPro" id="IPR003439">
    <property type="entry name" value="ABC_transporter-like_ATP-bd"/>
</dbReference>
<keyword evidence="5 11" id="KW-0067">ATP-binding</keyword>
<feature type="transmembrane region" description="Helical" evidence="8">
    <location>
        <begin position="222"/>
        <end position="247"/>
    </location>
</feature>
<gene>
    <name evidence="11" type="ORF">SCULI_v1c04750</name>
</gene>
<evidence type="ECO:0000256" key="2">
    <source>
        <dbReference type="ARBA" id="ARBA00005417"/>
    </source>
</evidence>
<feature type="transmembrane region" description="Helical" evidence="8">
    <location>
        <begin position="142"/>
        <end position="161"/>
    </location>
</feature>
<evidence type="ECO:0000259" key="9">
    <source>
        <dbReference type="PROSITE" id="PS50893"/>
    </source>
</evidence>
<proteinExistence type="inferred from homology"/>
<evidence type="ECO:0000256" key="4">
    <source>
        <dbReference type="ARBA" id="ARBA00022741"/>
    </source>
</evidence>
<dbReference type="InterPro" id="IPR036640">
    <property type="entry name" value="ABC1_TM_sf"/>
</dbReference>
<dbReference type="Gene3D" id="3.40.50.300">
    <property type="entry name" value="P-loop containing nucleotide triphosphate hydrolases"/>
    <property type="match status" value="1"/>
</dbReference>
<dbReference type="GO" id="GO:0034040">
    <property type="term" value="F:ATPase-coupled lipid transmembrane transporter activity"/>
    <property type="evidence" value="ECO:0007669"/>
    <property type="project" value="TreeGrafter"/>
</dbReference>
<evidence type="ECO:0000256" key="6">
    <source>
        <dbReference type="ARBA" id="ARBA00022989"/>
    </source>
</evidence>
<dbReference type="SMART" id="SM00382">
    <property type="entry name" value="AAA"/>
    <property type="match status" value="1"/>
</dbReference>
<keyword evidence="7 8" id="KW-0472">Membrane</keyword>
<feature type="domain" description="ABC transmembrane type-1" evidence="10">
    <location>
        <begin position="1"/>
        <end position="288"/>
    </location>
</feature>
<dbReference type="EMBL" id="CP006681">
    <property type="protein sequence ID" value="AHI52816.1"/>
    <property type="molecule type" value="Genomic_DNA"/>
</dbReference>
<evidence type="ECO:0000256" key="5">
    <source>
        <dbReference type="ARBA" id="ARBA00022840"/>
    </source>
</evidence>
<comment type="similarity">
    <text evidence="2">Belongs to the ABC transporter superfamily.</text>
</comment>
<dbReference type="HOGENOM" id="CLU_000604_84_3_14"/>
<dbReference type="PROSITE" id="PS50893">
    <property type="entry name" value="ABC_TRANSPORTER_2"/>
    <property type="match status" value="1"/>
</dbReference>
<dbReference type="PROSITE" id="PS50929">
    <property type="entry name" value="ABC_TM1F"/>
    <property type="match status" value="1"/>
</dbReference>
<keyword evidence="3 8" id="KW-0812">Transmembrane</keyword>
<dbReference type="eggNOG" id="COG1132">
    <property type="taxonomic scope" value="Bacteria"/>
</dbReference>
<dbReference type="Gene3D" id="1.20.1560.10">
    <property type="entry name" value="ABC transporter type 1, transmembrane domain"/>
    <property type="match status" value="1"/>
</dbReference>
<feature type="transmembrane region" description="Helical" evidence="8">
    <location>
        <begin position="115"/>
        <end position="136"/>
    </location>
</feature>
<dbReference type="Pfam" id="PF00005">
    <property type="entry name" value="ABC_tran"/>
    <property type="match status" value="1"/>
</dbReference>
<dbReference type="GO" id="GO:0005886">
    <property type="term" value="C:plasma membrane"/>
    <property type="evidence" value="ECO:0007669"/>
    <property type="project" value="UniProtKB-SubCell"/>
</dbReference>
<dbReference type="Pfam" id="PF00664">
    <property type="entry name" value="ABC_membrane"/>
    <property type="match status" value="1"/>
</dbReference>
<evidence type="ECO:0000256" key="3">
    <source>
        <dbReference type="ARBA" id="ARBA00022692"/>
    </source>
</evidence>
<dbReference type="Proteomes" id="UP000019267">
    <property type="component" value="Chromosome"/>
</dbReference>
<dbReference type="SUPFAM" id="SSF52540">
    <property type="entry name" value="P-loop containing nucleoside triphosphate hydrolases"/>
    <property type="match status" value="1"/>
</dbReference>
<reference evidence="11 12" key="1">
    <citation type="journal article" date="2014" name="Genome Biol. Evol.">
        <title>Molecular evolution of the substrate utilization strategies and putative virulence factors in mosquito-associated Spiroplasma species.</title>
        <authorList>
            <person name="Chang T.H."/>
            <person name="Lo W.S."/>
            <person name="Ku C."/>
            <person name="Chen L.L."/>
            <person name="Kuo C.H."/>
        </authorList>
    </citation>
    <scope>NUCLEOTIDE SEQUENCE [LARGE SCALE GENOMIC DNA]</scope>
    <source>
        <strain evidence="11">AES-1</strain>
    </source>
</reference>
<dbReference type="PANTHER" id="PTHR24221:SF654">
    <property type="entry name" value="ATP-BINDING CASSETTE SUB-FAMILY B MEMBER 6"/>
    <property type="match status" value="1"/>
</dbReference>
<dbReference type="GO" id="GO:0005524">
    <property type="term" value="F:ATP binding"/>
    <property type="evidence" value="ECO:0007669"/>
    <property type="project" value="UniProtKB-KW"/>
</dbReference>
<name>W6A765_9MOLU</name>
<dbReference type="AlphaFoldDB" id="W6A765"/>
<dbReference type="KEGG" id="scq:SCULI_v1c04750"/>
<dbReference type="GO" id="GO:0016887">
    <property type="term" value="F:ATP hydrolysis activity"/>
    <property type="evidence" value="ECO:0007669"/>
    <property type="project" value="InterPro"/>
</dbReference>
<evidence type="ECO:0000313" key="12">
    <source>
        <dbReference type="Proteomes" id="UP000019267"/>
    </source>
</evidence>
<dbReference type="InterPro" id="IPR011527">
    <property type="entry name" value="ABC1_TM_dom"/>
</dbReference>
<dbReference type="PROSITE" id="PS00211">
    <property type="entry name" value="ABC_TRANSPORTER_1"/>
    <property type="match status" value="1"/>
</dbReference>
<dbReference type="InterPro" id="IPR017871">
    <property type="entry name" value="ABC_transporter-like_CS"/>
</dbReference>
<dbReference type="CDD" id="cd07346">
    <property type="entry name" value="ABC_6TM_exporters"/>
    <property type="match status" value="1"/>
</dbReference>
<evidence type="ECO:0000256" key="1">
    <source>
        <dbReference type="ARBA" id="ARBA00004651"/>
    </source>
</evidence>
<feature type="transmembrane region" description="Helical" evidence="8">
    <location>
        <begin position="267"/>
        <end position="286"/>
    </location>
</feature>
<evidence type="ECO:0000259" key="10">
    <source>
        <dbReference type="PROSITE" id="PS50929"/>
    </source>
</evidence>
<sequence>MLPLLTLQMTLSIMEEVAGIDPEASAPATLGYWGLHWSTLIYIAIAIIATYCVLSFLYDYFAYKMGKKIEISLRNRCLETLVRQDISYYSDKKIGEILTKIISDTQIVGDQAVQVPLQFGISFFEIIGSTTIMFILSWNLAFVPLAAFFTIIGIMSIFFVITKRKTIKVREVITDINGNVTDRVATVRLIKSSGTENYETERFINVHKEYYKKAITVGKIQALMLTTMWGGIFALQFSTIIGAMLIFGNEQAKAADFFQTTFTAFTLAQGIMISPLFQIMNALFGLGQATVSASRVNQTINSPSIMNPHYFDGEQIEQITGDIIFKDVEFRYPEKPEKMVLPKFDFTFKQGKSYAFVGETGSGKSTIAKLLLRFYDPSAGQIIINQKHDLKDLNLASYLKHIGYVEQDPQILFGDVYENVRYGKFETSNEEVIEACKKAELHDLVMTWPEGYDTILGERGFMLSGGQKQRLVIARMFLKNPKILILDEATSALDNIVEKEIQAKLDSLMKGRTTVSIAHRLSTIKNADEILVLGANGKGIVQQGTFSQLKNTPGHFKKLYEAGLIDQD</sequence>
<evidence type="ECO:0000313" key="11">
    <source>
        <dbReference type="EMBL" id="AHI52816.1"/>
    </source>
</evidence>
<keyword evidence="12" id="KW-1185">Reference proteome</keyword>
<dbReference type="InterPro" id="IPR027417">
    <property type="entry name" value="P-loop_NTPase"/>
</dbReference>
<dbReference type="PANTHER" id="PTHR24221">
    <property type="entry name" value="ATP-BINDING CASSETTE SUB-FAMILY B"/>
    <property type="match status" value="1"/>
</dbReference>
<dbReference type="InterPro" id="IPR039421">
    <property type="entry name" value="Type_1_exporter"/>
</dbReference>
<dbReference type="OrthoDB" id="9763744at2"/>
<comment type="subcellular location">
    <subcellularLocation>
        <location evidence="1">Cell membrane</location>
        <topology evidence="1">Multi-pass membrane protein</topology>
    </subcellularLocation>
</comment>
<evidence type="ECO:0000256" key="8">
    <source>
        <dbReference type="SAM" id="Phobius"/>
    </source>
</evidence>
<feature type="domain" description="ABC transporter" evidence="9">
    <location>
        <begin position="323"/>
        <end position="562"/>
    </location>
</feature>
<dbReference type="RefSeq" id="WP_025363053.1">
    <property type="nucleotide sequence ID" value="NZ_CP006681.1"/>
</dbReference>
<accession>W6A765</accession>
<dbReference type="PATRIC" id="fig|1276246.3.peg.474"/>
<organism evidence="11 12">
    <name type="scientific">Spiroplasma culicicola AES-1</name>
    <dbReference type="NCBI Taxonomy" id="1276246"/>
    <lineage>
        <taxon>Bacteria</taxon>
        <taxon>Bacillati</taxon>
        <taxon>Mycoplasmatota</taxon>
        <taxon>Mollicutes</taxon>
        <taxon>Entomoplasmatales</taxon>
        <taxon>Spiroplasmataceae</taxon>
        <taxon>Spiroplasma</taxon>
    </lineage>
</organism>
<dbReference type="FunFam" id="3.40.50.300:FF:000218">
    <property type="entry name" value="Multidrug ABC transporter ATP-binding protein"/>
    <property type="match status" value="1"/>
</dbReference>
<dbReference type="STRING" id="1276246.SCULI_v1c04750"/>
<keyword evidence="4" id="KW-0547">Nucleotide-binding</keyword>
<dbReference type="SUPFAM" id="SSF90123">
    <property type="entry name" value="ABC transporter transmembrane region"/>
    <property type="match status" value="1"/>
</dbReference>
<evidence type="ECO:0000256" key="7">
    <source>
        <dbReference type="ARBA" id="ARBA00023136"/>
    </source>
</evidence>
<dbReference type="GO" id="GO:0140359">
    <property type="term" value="F:ABC-type transporter activity"/>
    <property type="evidence" value="ECO:0007669"/>
    <property type="project" value="InterPro"/>
</dbReference>
<dbReference type="InterPro" id="IPR003593">
    <property type="entry name" value="AAA+_ATPase"/>
</dbReference>
<dbReference type="CDD" id="cd03249">
    <property type="entry name" value="ABC_MTABC3_MDL1_MDL2"/>
    <property type="match status" value="1"/>
</dbReference>
<feature type="transmembrane region" description="Helical" evidence="8">
    <location>
        <begin position="35"/>
        <end position="58"/>
    </location>
</feature>
<keyword evidence="6 8" id="KW-1133">Transmembrane helix</keyword>
<protein>
    <submittedName>
        <fullName evidence="11">ABC transporter ATP-binding protein</fullName>
    </submittedName>
</protein>